<dbReference type="Gramene" id="OB12G20630.1">
    <property type="protein sequence ID" value="OB12G20630.1"/>
    <property type="gene ID" value="OB12G20630"/>
</dbReference>
<dbReference type="Proteomes" id="UP000006038">
    <property type="component" value="Chromosome 12"/>
</dbReference>
<dbReference type="HOGENOM" id="CLU_2645317_0_0_1"/>
<evidence type="ECO:0000313" key="1">
    <source>
        <dbReference type="EnsemblPlants" id="OB12G20630.1"/>
    </source>
</evidence>
<accession>J3NDK5</accession>
<protein>
    <submittedName>
        <fullName evidence="1">Uncharacterized protein</fullName>
    </submittedName>
</protein>
<sequence length="77" mass="8490">MPKFEHLMDPLAMSISIRLSSSLISDKMSMKSLFSSSKSGKNSARRSCSFHAHCFLCPTECPSTREISMRLSSSSPS</sequence>
<proteinExistence type="predicted"/>
<dbReference type="AlphaFoldDB" id="J3NDK5"/>
<reference evidence="1" key="1">
    <citation type="journal article" date="2013" name="Nat. Commun.">
        <title>Whole-genome sequencing of Oryza brachyantha reveals mechanisms underlying Oryza genome evolution.</title>
        <authorList>
            <person name="Chen J."/>
            <person name="Huang Q."/>
            <person name="Gao D."/>
            <person name="Wang J."/>
            <person name="Lang Y."/>
            <person name="Liu T."/>
            <person name="Li B."/>
            <person name="Bai Z."/>
            <person name="Luis Goicoechea J."/>
            <person name="Liang C."/>
            <person name="Chen C."/>
            <person name="Zhang W."/>
            <person name="Sun S."/>
            <person name="Liao Y."/>
            <person name="Zhang X."/>
            <person name="Yang L."/>
            <person name="Song C."/>
            <person name="Wang M."/>
            <person name="Shi J."/>
            <person name="Liu G."/>
            <person name="Liu J."/>
            <person name="Zhou H."/>
            <person name="Zhou W."/>
            <person name="Yu Q."/>
            <person name="An N."/>
            <person name="Chen Y."/>
            <person name="Cai Q."/>
            <person name="Wang B."/>
            <person name="Liu B."/>
            <person name="Min J."/>
            <person name="Huang Y."/>
            <person name="Wu H."/>
            <person name="Li Z."/>
            <person name="Zhang Y."/>
            <person name="Yin Y."/>
            <person name="Song W."/>
            <person name="Jiang J."/>
            <person name="Jackson S.A."/>
            <person name="Wing R.A."/>
            <person name="Wang J."/>
            <person name="Chen M."/>
        </authorList>
    </citation>
    <scope>NUCLEOTIDE SEQUENCE [LARGE SCALE GENOMIC DNA]</scope>
    <source>
        <strain evidence="1">cv. IRGC 101232</strain>
    </source>
</reference>
<name>J3NDK5_ORYBR</name>
<evidence type="ECO:0000313" key="2">
    <source>
        <dbReference type="Proteomes" id="UP000006038"/>
    </source>
</evidence>
<keyword evidence="2" id="KW-1185">Reference proteome</keyword>
<organism evidence="1">
    <name type="scientific">Oryza brachyantha</name>
    <name type="common">malo sina</name>
    <dbReference type="NCBI Taxonomy" id="4533"/>
    <lineage>
        <taxon>Eukaryota</taxon>
        <taxon>Viridiplantae</taxon>
        <taxon>Streptophyta</taxon>
        <taxon>Embryophyta</taxon>
        <taxon>Tracheophyta</taxon>
        <taxon>Spermatophyta</taxon>
        <taxon>Magnoliopsida</taxon>
        <taxon>Liliopsida</taxon>
        <taxon>Poales</taxon>
        <taxon>Poaceae</taxon>
        <taxon>BOP clade</taxon>
        <taxon>Oryzoideae</taxon>
        <taxon>Oryzeae</taxon>
        <taxon>Oryzinae</taxon>
        <taxon>Oryza</taxon>
    </lineage>
</organism>
<dbReference type="EnsemblPlants" id="OB12G20630.1">
    <property type="protein sequence ID" value="OB12G20630.1"/>
    <property type="gene ID" value="OB12G20630"/>
</dbReference>
<reference evidence="1" key="2">
    <citation type="submission" date="2013-04" db="UniProtKB">
        <authorList>
            <consortium name="EnsemblPlants"/>
        </authorList>
    </citation>
    <scope>IDENTIFICATION</scope>
</reference>